<evidence type="ECO:0000313" key="3">
    <source>
        <dbReference type="Proteomes" id="UP001500908"/>
    </source>
</evidence>
<gene>
    <name evidence="2" type="ORF">GCM10022402_27450</name>
</gene>
<keyword evidence="1" id="KW-0472">Membrane</keyword>
<feature type="transmembrane region" description="Helical" evidence="1">
    <location>
        <begin position="25"/>
        <end position="47"/>
    </location>
</feature>
<comment type="caution">
    <text evidence="2">The sequence shown here is derived from an EMBL/GenBank/DDBJ whole genome shotgun (WGS) entry which is preliminary data.</text>
</comment>
<dbReference type="Proteomes" id="UP001500908">
    <property type="component" value="Unassembled WGS sequence"/>
</dbReference>
<accession>A0ABP7FRJ2</accession>
<dbReference type="EMBL" id="BAABDD010000011">
    <property type="protein sequence ID" value="GAA3746450.1"/>
    <property type="molecule type" value="Genomic_DNA"/>
</dbReference>
<sequence length="59" mass="6096">MNCADNSTTKTTRKRGVNRVGGASWTPVAAVSVFADMAMVFLSVVFADEKTVAPSTGGS</sequence>
<evidence type="ECO:0000313" key="2">
    <source>
        <dbReference type="EMBL" id="GAA3746450.1"/>
    </source>
</evidence>
<protein>
    <submittedName>
        <fullName evidence="2">Uncharacterized protein</fullName>
    </submittedName>
</protein>
<name>A0ABP7FRJ2_9ACTN</name>
<reference evidence="3" key="1">
    <citation type="journal article" date="2019" name="Int. J. Syst. Evol. Microbiol.">
        <title>The Global Catalogue of Microorganisms (GCM) 10K type strain sequencing project: providing services to taxonomists for standard genome sequencing and annotation.</title>
        <authorList>
            <consortium name="The Broad Institute Genomics Platform"/>
            <consortium name="The Broad Institute Genome Sequencing Center for Infectious Disease"/>
            <person name="Wu L."/>
            <person name="Ma J."/>
        </authorList>
    </citation>
    <scope>NUCLEOTIDE SEQUENCE [LARGE SCALE GENOMIC DNA]</scope>
    <source>
        <strain evidence="3">JCM 17137</strain>
    </source>
</reference>
<evidence type="ECO:0000256" key="1">
    <source>
        <dbReference type="SAM" id="Phobius"/>
    </source>
</evidence>
<proteinExistence type="predicted"/>
<organism evidence="2 3">
    <name type="scientific">Salinactinospora qingdaonensis</name>
    <dbReference type="NCBI Taxonomy" id="702744"/>
    <lineage>
        <taxon>Bacteria</taxon>
        <taxon>Bacillati</taxon>
        <taxon>Actinomycetota</taxon>
        <taxon>Actinomycetes</taxon>
        <taxon>Streptosporangiales</taxon>
        <taxon>Nocardiopsidaceae</taxon>
        <taxon>Salinactinospora</taxon>
    </lineage>
</organism>
<keyword evidence="1" id="KW-0812">Transmembrane</keyword>
<keyword evidence="1" id="KW-1133">Transmembrane helix</keyword>
<keyword evidence="3" id="KW-1185">Reference proteome</keyword>